<proteinExistence type="predicted"/>
<protein>
    <submittedName>
        <fullName evidence="2">Uncharacterized protein</fullName>
    </submittedName>
</protein>
<gene>
    <name evidence="2" type="ORF">UFOVP154_18</name>
    <name evidence="1" type="ORF">UFOVP8_3</name>
</gene>
<dbReference type="EMBL" id="LR796144">
    <property type="protein sequence ID" value="CAB4121068.1"/>
    <property type="molecule type" value="Genomic_DNA"/>
</dbReference>
<organism evidence="2">
    <name type="scientific">uncultured Caudovirales phage</name>
    <dbReference type="NCBI Taxonomy" id="2100421"/>
    <lineage>
        <taxon>Viruses</taxon>
        <taxon>Duplodnaviria</taxon>
        <taxon>Heunggongvirae</taxon>
        <taxon>Uroviricota</taxon>
        <taxon>Caudoviricetes</taxon>
        <taxon>Peduoviridae</taxon>
        <taxon>Maltschvirus</taxon>
        <taxon>Maltschvirus maltsch</taxon>
    </lineage>
</organism>
<evidence type="ECO:0000313" key="1">
    <source>
        <dbReference type="EMBL" id="CAB4121068.1"/>
    </source>
</evidence>
<sequence>MPNWGVRVWLTRWGRWARTGMPGSLPHMSTTEKARIGRGGNGSDAQMPPDIAEIDHLICLTPPAEKRVLIVYYTQSGRKAEKAARLSMTVREFSELRERGESFVAINL</sequence>
<evidence type="ECO:0000313" key="2">
    <source>
        <dbReference type="EMBL" id="CAB5170334.1"/>
    </source>
</evidence>
<accession>A0A6J7WDY2</accession>
<reference evidence="2" key="1">
    <citation type="submission" date="2020-05" db="EMBL/GenBank/DDBJ databases">
        <authorList>
            <person name="Chiriac C."/>
            <person name="Salcher M."/>
            <person name="Ghai R."/>
            <person name="Kavagutti S V."/>
        </authorList>
    </citation>
    <scope>NUCLEOTIDE SEQUENCE</scope>
</reference>
<dbReference type="EMBL" id="LR798202">
    <property type="protein sequence ID" value="CAB5170334.1"/>
    <property type="molecule type" value="Genomic_DNA"/>
</dbReference>
<name>A0A6J7WDY2_9CAUD</name>